<feature type="non-terminal residue" evidence="2">
    <location>
        <position position="1"/>
    </location>
</feature>
<protein>
    <submittedName>
        <fullName evidence="2">Uncharacterized protein</fullName>
    </submittedName>
</protein>
<keyword evidence="3" id="KW-1185">Reference proteome</keyword>
<dbReference type="EMBL" id="CAJPVJ010013443">
    <property type="protein sequence ID" value="CAG2174848.1"/>
    <property type="molecule type" value="Genomic_DNA"/>
</dbReference>
<gene>
    <name evidence="2" type="ORF">ONB1V03_LOCUS14287</name>
</gene>
<reference evidence="2" key="1">
    <citation type="submission" date="2020-11" db="EMBL/GenBank/DDBJ databases">
        <authorList>
            <person name="Tran Van P."/>
        </authorList>
    </citation>
    <scope>NUCLEOTIDE SEQUENCE</scope>
</reference>
<feature type="transmembrane region" description="Helical" evidence="1">
    <location>
        <begin position="27"/>
        <end position="47"/>
    </location>
</feature>
<keyword evidence="1" id="KW-0812">Transmembrane</keyword>
<evidence type="ECO:0000256" key="1">
    <source>
        <dbReference type="SAM" id="Phobius"/>
    </source>
</evidence>
<feature type="transmembrane region" description="Helical" evidence="1">
    <location>
        <begin position="59"/>
        <end position="77"/>
    </location>
</feature>
<accession>A0A7R9MCM8</accession>
<dbReference type="EMBL" id="OC928268">
    <property type="protein sequence ID" value="CAD7657662.1"/>
    <property type="molecule type" value="Genomic_DNA"/>
</dbReference>
<dbReference type="AlphaFoldDB" id="A0A7R9MCM8"/>
<keyword evidence="1" id="KW-1133">Transmembrane helix</keyword>
<proteinExistence type="predicted"/>
<feature type="transmembrane region" description="Helical" evidence="1">
    <location>
        <begin position="97"/>
        <end position="118"/>
    </location>
</feature>
<dbReference type="Proteomes" id="UP000728032">
    <property type="component" value="Unassembled WGS sequence"/>
</dbReference>
<dbReference type="OrthoDB" id="448280at2759"/>
<evidence type="ECO:0000313" key="2">
    <source>
        <dbReference type="EMBL" id="CAD7657662.1"/>
    </source>
</evidence>
<organism evidence="2">
    <name type="scientific">Oppiella nova</name>
    <dbReference type="NCBI Taxonomy" id="334625"/>
    <lineage>
        <taxon>Eukaryota</taxon>
        <taxon>Metazoa</taxon>
        <taxon>Ecdysozoa</taxon>
        <taxon>Arthropoda</taxon>
        <taxon>Chelicerata</taxon>
        <taxon>Arachnida</taxon>
        <taxon>Acari</taxon>
        <taxon>Acariformes</taxon>
        <taxon>Sarcoptiformes</taxon>
        <taxon>Oribatida</taxon>
        <taxon>Brachypylina</taxon>
        <taxon>Oppioidea</taxon>
        <taxon>Oppiidae</taxon>
        <taxon>Oppiella</taxon>
    </lineage>
</organism>
<keyword evidence="1" id="KW-0472">Membrane</keyword>
<evidence type="ECO:0000313" key="3">
    <source>
        <dbReference type="Proteomes" id="UP000728032"/>
    </source>
</evidence>
<sequence>VMSPLGILLVIVAEDSLLDEDSESNPVIIGTTAIATGTLLYIIIYEILPNDKLSGFKRFLSVLCGFSMTQIIAGPTLTTLQLLYNTSLEGISDANDMMYVGMTMGTLRPAVLIPVWIIELWGRECGPYLQAMQISTGVAGILGTIIEEIIAEDIQTCSKDDKLCQPTGKGRTCRT</sequence>
<name>A0A7R9MCM8_9ACAR</name>